<dbReference type="InterPro" id="IPR002734">
    <property type="entry name" value="RibDG_C"/>
</dbReference>
<dbReference type="InterPro" id="IPR050765">
    <property type="entry name" value="Riboflavin_Biosynth_HTPR"/>
</dbReference>
<dbReference type="Pfam" id="PF01872">
    <property type="entry name" value="RibD_C"/>
    <property type="match status" value="1"/>
</dbReference>
<evidence type="ECO:0000313" key="3">
    <source>
        <dbReference type="EMBL" id="MBE1559755.1"/>
    </source>
</evidence>
<dbReference type="RefSeq" id="WP_192774980.1">
    <property type="nucleotide sequence ID" value="NZ_BAAASY010000005.1"/>
</dbReference>
<accession>A0ABR9KD71</accession>
<dbReference type="EMBL" id="JADBEF010000001">
    <property type="protein sequence ID" value="MBE1559755.1"/>
    <property type="molecule type" value="Genomic_DNA"/>
</dbReference>
<comment type="caution">
    <text evidence="3">The sequence shown here is derived from an EMBL/GenBank/DDBJ whole genome shotgun (WGS) entry which is preliminary data.</text>
</comment>
<reference evidence="3 4" key="1">
    <citation type="submission" date="2020-10" db="EMBL/GenBank/DDBJ databases">
        <title>Sequencing the genomes of 1000 actinobacteria strains.</title>
        <authorList>
            <person name="Klenk H.-P."/>
        </authorList>
    </citation>
    <scope>NUCLEOTIDE SEQUENCE [LARGE SCALE GENOMIC DNA]</scope>
    <source>
        <strain evidence="3 4">DSM 43748</strain>
    </source>
</reference>
<feature type="compositionally biased region" description="Basic and acidic residues" evidence="1">
    <location>
        <begin position="25"/>
        <end position="38"/>
    </location>
</feature>
<sequence>MRGGSEEVISSDLRHLPDVGGPRDGQAERDSRSTEPDIGDLMRIRTHIAVSVDGFIASPDGLPVILTAPDFESGVSHGLPDLVADCGAVMMGRTTFEPAVGSSHWPWPNLRVFVLTSQPLPDGTPDDVVAADDPATLLRLMREADIDGDVHLVGGQRTIQAFRDIGALDELGVVVMPILLGDGLRLTPEKSERQQLQLTTSRTFPDGSVEHLYAVVDDEDRS</sequence>
<dbReference type="Gene3D" id="3.40.430.10">
    <property type="entry name" value="Dihydrofolate Reductase, subunit A"/>
    <property type="match status" value="1"/>
</dbReference>
<feature type="domain" description="Bacterial bifunctional deaminase-reductase C-terminal" evidence="2">
    <location>
        <begin position="45"/>
        <end position="207"/>
    </location>
</feature>
<proteinExistence type="predicted"/>
<evidence type="ECO:0000256" key="1">
    <source>
        <dbReference type="SAM" id="MobiDB-lite"/>
    </source>
</evidence>
<dbReference type="Proteomes" id="UP000661607">
    <property type="component" value="Unassembled WGS sequence"/>
</dbReference>
<keyword evidence="4" id="KW-1185">Reference proteome</keyword>
<dbReference type="InterPro" id="IPR024072">
    <property type="entry name" value="DHFR-like_dom_sf"/>
</dbReference>
<organism evidence="3 4">
    <name type="scientific">Nonomuraea africana</name>
    <dbReference type="NCBI Taxonomy" id="46171"/>
    <lineage>
        <taxon>Bacteria</taxon>
        <taxon>Bacillati</taxon>
        <taxon>Actinomycetota</taxon>
        <taxon>Actinomycetes</taxon>
        <taxon>Streptosporangiales</taxon>
        <taxon>Streptosporangiaceae</taxon>
        <taxon>Nonomuraea</taxon>
    </lineage>
</organism>
<dbReference type="PANTHER" id="PTHR38011:SF11">
    <property type="entry name" value="2,5-DIAMINO-6-RIBOSYLAMINO-4(3H)-PYRIMIDINONE 5'-PHOSPHATE REDUCTASE"/>
    <property type="match status" value="1"/>
</dbReference>
<dbReference type="PANTHER" id="PTHR38011">
    <property type="entry name" value="DIHYDROFOLATE REDUCTASE FAMILY PROTEIN (AFU_ORTHOLOGUE AFUA_8G06820)"/>
    <property type="match status" value="1"/>
</dbReference>
<gene>
    <name evidence="3" type="ORF">H4W81_002534</name>
</gene>
<protein>
    <submittedName>
        <fullName evidence="3">Dihydrofolate reductase</fullName>
    </submittedName>
</protein>
<evidence type="ECO:0000259" key="2">
    <source>
        <dbReference type="Pfam" id="PF01872"/>
    </source>
</evidence>
<feature type="region of interest" description="Disordered" evidence="1">
    <location>
        <begin position="1"/>
        <end position="38"/>
    </location>
</feature>
<evidence type="ECO:0000313" key="4">
    <source>
        <dbReference type="Proteomes" id="UP000661607"/>
    </source>
</evidence>
<name>A0ABR9KD71_9ACTN</name>
<dbReference type="SUPFAM" id="SSF53597">
    <property type="entry name" value="Dihydrofolate reductase-like"/>
    <property type="match status" value="1"/>
</dbReference>